<reference evidence="4" key="3">
    <citation type="submission" date="2020-07" db="EMBL/GenBank/DDBJ databases">
        <authorList>
            <person name="Yang C."/>
        </authorList>
    </citation>
    <scope>NUCLEOTIDE SEQUENCE</scope>
    <source>
        <strain evidence="4">Cx-624</strain>
    </source>
</reference>
<sequence length="331" mass="35350">MNKLALIFTACCGFMYAQTTITKAFHDPLIGETANYVTVNGTVDNTATGSGVTFQNGSLTQGSATLTTYTAPSGTELTTFPGSTIKMNGLGNTVLYKQTATKLEITGLITPDATLNFSANNGTLITYPAAFGYNEVDQAQGTFSSSVASGLFKGTITNTADAQGTLVLGSQIYPNVVRLKSVQNLNLHQSNDVFFLLPIGTVTNTTYSYYDNVRKFPLLTYTNANISVPLLGINQTTTGAQALNEAFLSVASTETASALQVFPNPVTDMLHFKGDFSEYSEVHIYSTDGRLVKVSAIKSGMTDVSELPSGTFILEIKGKNTAPKTFKFIKK</sequence>
<name>A0A7D7QXM9_9FLAO</name>
<accession>A0A7D7QXM9</accession>
<feature type="domain" description="Secretion system C-terminal sorting" evidence="3">
    <location>
        <begin position="261"/>
        <end position="322"/>
    </location>
</feature>
<keyword evidence="1 2" id="KW-0732">Signal</keyword>
<dbReference type="Proteomes" id="UP000539710">
    <property type="component" value="Unassembled WGS sequence"/>
</dbReference>
<dbReference type="KEGG" id="cbau:H1R16_10200"/>
<evidence type="ECO:0000313" key="5">
    <source>
        <dbReference type="EMBL" id="QMS98066.1"/>
    </source>
</evidence>
<dbReference type="InterPro" id="IPR026444">
    <property type="entry name" value="Secre_tail"/>
</dbReference>
<evidence type="ECO:0000256" key="1">
    <source>
        <dbReference type="ARBA" id="ARBA00022729"/>
    </source>
</evidence>
<gene>
    <name evidence="5" type="ORF">H1R16_10200</name>
    <name evidence="4" type="ORF">H2507_05265</name>
</gene>
<keyword evidence="7" id="KW-1185">Reference proteome</keyword>
<protein>
    <submittedName>
        <fullName evidence="5">T9SS type A sorting domain-containing protein</fullName>
    </submittedName>
</protein>
<evidence type="ECO:0000259" key="3">
    <source>
        <dbReference type="Pfam" id="PF18962"/>
    </source>
</evidence>
<organism evidence="5 6">
    <name type="scientific">Marnyiella aurantia</name>
    <dbReference type="NCBI Taxonomy" id="2758037"/>
    <lineage>
        <taxon>Bacteria</taxon>
        <taxon>Pseudomonadati</taxon>
        <taxon>Bacteroidota</taxon>
        <taxon>Flavobacteriia</taxon>
        <taxon>Flavobacteriales</taxon>
        <taxon>Weeksellaceae</taxon>
        <taxon>Marnyiella</taxon>
    </lineage>
</organism>
<feature type="chain" id="PRO_5044656360" evidence="2">
    <location>
        <begin position="18"/>
        <end position="331"/>
    </location>
</feature>
<dbReference type="NCBIfam" id="TIGR04183">
    <property type="entry name" value="Por_Secre_tail"/>
    <property type="match status" value="1"/>
</dbReference>
<evidence type="ECO:0000313" key="4">
    <source>
        <dbReference type="EMBL" id="MBA5246574.1"/>
    </source>
</evidence>
<dbReference type="EMBL" id="CP059472">
    <property type="protein sequence ID" value="QMS98066.1"/>
    <property type="molecule type" value="Genomic_DNA"/>
</dbReference>
<evidence type="ECO:0000256" key="2">
    <source>
        <dbReference type="SAM" id="SignalP"/>
    </source>
</evidence>
<feature type="signal peptide" evidence="2">
    <location>
        <begin position="1"/>
        <end position="17"/>
    </location>
</feature>
<proteinExistence type="predicted"/>
<evidence type="ECO:0000313" key="7">
    <source>
        <dbReference type="Proteomes" id="UP000539710"/>
    </source>
</evidence>
<reference evidence="7" key="2">
    <citation type="submission" date="2020-07" db="EMBL/GenBank/DDBJ databases">
        <title>Flavobacterium sp. xlx-214.</title>
        <authorList>
            <person name="Yang C."/>
        </authorList>
    </citation>
    <scope>NUCLEOTIDE SEQUENCE [LARGE SCALE GENOMIC DNA]</scope>
    <source>
        <strain evidence="7">CX-624</strain>
    </source>
</reference>
<dbReference type="EMBL" id="JACEUX010000001">
    <property type="protein sequence ID" value="MBA5246574.1"/>
    <property type="molecule type" value="Genomic_DNA"/>
</dbReference>
<dbReference type="Proteomes" id="UP000515349">
    <property type="component" value="Chromosome"/>
</dbReference>
<dbReference type="Pfam" id="PF18962">
    <property type="entry name" value="Por_Secre_tail"/>
    <property type="match status" value="1"/>
</dbReference>
<evidence type="ECO:0000313" key="6">
    <source>
        <dbReference type="Proteomes" id="UP000515349"/>
    </source>
</evidence>
<dbReference type="RefSeq" id="WP_181886648.1">
    <property type="nucleotide sequence ID" value="NZ_CP059472.1"/>
</dbReference>
<dbReference type="AlphaFoldDB" id="A0A7D7QXM9"/>
<reference evidence="5 6" key="1">
    <citation type="submission" date="2020-07" db="EMBL/GenBank/DDBJ databases">
        <title>Chryseobacterium sp.cx-624.</title>
        <authorList>
            <person name="Yang C."/>
        </authorList>
    </citation>
    <scope>NUCLEOTIDE SEQUENCE [LARGE SCALE GENOMIC DNA]</scope>
    <source>
        <strain evidence="5">Cx-624</strain>
        <strain evidence="6">cx-624</strain>
    </source>
</reference>